<sequence>MAASVPINFHAEDEGTDAPVPPESSSMTTGREGFLSQPNISQPKPLSQPVVKRQRSKRSKRQDKLLEGLSVRECRLSQESNQDGWQCHEQIISPRTMAQPAYIPYYPDAKNAEYQAPATAPMFPAASTAGFCRDTLAQYRRATAGPFFGPFTCTTAGPSHAPIARTQAQSFQTSLTASATLSPPHHQSDHNETDKQRLENHKDHTDPTKQKNKKNTTRAHTMSSADKGGERGGLGPPPKLGNYFPHVPAMPFPTAMHHLVRPIDNLHHLMEAFNDELDRLMAAVKENSGIPDPGINAFKQDIITRLVTEIIPLLGVTTTRVGSAVRDGMSANDATIALYAGGHAGYATHQMPTGMAAPHNYQTDGMMETSQPIGGVPGPWNYATAPAVSGQYVTHANYHHGDMDQTNYQSSMFGHHGYDDDNNHGGPAKRATSASRDPCYGATPMLPSQQLHTNNPHVGNAGNDDPFTVASNAPRSKHTNGGKEENRISRAPRHSRYHGNYKD</sequence>
<accession>A0A2K1QYG7</accession>
<comment type="caution">
    <text evidence="2">The sequence shown here is derived from an EMBL/GenBank/DDBJ whole genome shotgun (WGS) entry which is preliminary data.</text>
</comment>
<feature type="region of interest" description="Disordered" evidence="1">
    <location>
        <begin position="411"/>
        <end position="503"/>
    </location>
</feature>
<feature type="compositionally biased region" description="Basic residues" evidence="1">
    <location>
        <begin position="52"/>
        <end position="61"/>
    </location>
</feature>
<evidence type="ECO:0000313" key="3">
    <source>
        <dbReference type="Proteomes" id="UP000243797"/>
    </source>
</evidence>
<name>A0A2K1QYG7_9PEZI</name>
<feature type="compositionally biased region" description="Basic and acidic residues" evidence="1">
    <location>
        <begin position="186"/>
        <end position="209"/>
    </location>
</feature>
<feature type="compositionally biased region" description="Polar residues" evidence="1">
    <location>
        <begin position="446"/>
        <end position="457"/>
    </location>
</feature>
<dbReference type="Proteomes" id="UP000243797">
    <property type="component" value="Unassembled WGS sequence"/>
</dbReference>
<evidence type="ECO:0000256" key="1">
    <source>
        <dbReference type="SAM" id="MobiDB-lite"/>
    </source>
</evidence>
<feature type="region of interest" description="Disordered" evidence="1">
    <location>
        <begin position="168"/>
        <end position="240"/>
    </location>
</feature>
<feature type="compositionally biased region" description="Basic residues" evidence="1">
    <location>
        <begin position="490"/>
        <end position="503"/>
    </location>
</feature>
<organism evidence="2 3">
    <name type="scientific">Sphaceloma murrayae</name>
    <dbReference type="NCBI Taxonomy" id="2082308"/>
    <lineage>
        <taxon>Eukaryota</taxon>
        <taxon>Fungi</taxon>
        <taxon>Dikarya</taxon>
        <taxon>Ascomycota</taxon>
        <taxon>Pezizomycotina</taxon>
        <taxon>Dothideomycetes</taxon>
        <taxon>Dothideomycetidae</taxon>
        <taxon>Myriangiales</taxon>
        <taxon>Elsinoaceae</taxon>
        <taxon>Sphaceloma</taxon>
    </lineage>
</organism>
<dbReference type="AlphaFoldDB" id="A0A2K1QYG7"/>
<keyword evidence="3" id="KW-1185">Reference proteome</keyword>
<gene>
    <name evidence="2" type="ORF">CAC42_5542</name>
</gene>
<proteinExistence type="predicted"/>
<dbReference type="EMBL" id="NKHZ01000025">
    <property type="protein sequence ID" value="PNS20092.1"/>
    <property type="molecule type" value="Genomic_DNA"/>
</dbReference>
<reference evidence="2 3" key="1">
    <citation type="submission" date="2017-06" db="EMBL/GenBank/DDBJ databases">
        <title>Draft genome sequence of a variant of Elsinoe murrayae.</title>
        <authorList>
            <person name="Cheng Q."/>
        </authorList>
    </citation>
    <scope>NUCLEOTIDE SEQUENCE [LARGE SCALE GENOMIC DNA]</scope>
    <source>
        <strain evidence="2 3">CQ-2017a</strain>
    </source>
</reference>
<evidence type="ECO:0000313" key="2">
    <source>
        <dbReference type="EMBL" id="PNS20092.1"/>
    </source>
</evidence>
<protein>
    <submittedName>
        <fullName evidence="2">Uncharacterized protein</fullName>
    </submittedName>
</protein>
<feature type="region of interest" description="Disordered" evidence="1">
    <location>
        <begin position="1"/>
        <end position="64"/>
    </location>
</feature>
<dbReference type="InParanoid" id="A0A2K1QYG7"/>
<dbReference type="OrthoDB" id="10620922at2759"/>
<feature type="compositionally biased region" description="Polar residues" evidence="1">
    <location>
        <begin position="36"/>
        <end position="45"/>
    </location>
</feature>
<feature type="compositionally biased region" description="Polar residues" evidence="1">
    <location>
        <begin position="168"/>
        <end position="181"/>
    </location>
</feature>